<dbReference type="AlphaFoldDB" id="A0A6P2GJ35"/>
<dbReference type="EMBL" id="CABVLY010000026">
    <property type="protein sequence ID" value="VVU52809.1"/>
    <property type="molecule type" value="Genomic_DNA"/>
</dbReference>
<evidence type="ECO:0000313" key="2">
    <source>
        <dbReference type="Proteomes" id="UP000494201"/>
    </source>
</evidence>
<proteinExistence type="predicted"/>
<accession>A0A6P2GJ35</accession>
<reference evidence="1 2" key="1">
    <citation type="submission" date="2019-09" db="EMBL/GenBank/DDBJ databases">
        <authorList>
            <person name="Depoorter E."/>
        </authorList>
    </citation>
    <scope>NUCLEOTIDE SEQUENCE [LARGE SCALE GENOMIC DNA]</scope>
    <source>
        <strain evidence="1">LMG 20980</strain>
    </source>
</reference>
<protein>
    <submittedName>
        <fullName evidence="1">Uncharacterized protein</fullName>
    </submittedName>
</protein>
<dbReference type="Proteomes" id="UP000494201">
    <property type="component" value="Unassembled WGS sequence"/>
</dbReference>
<gene>
    <name evidence="1" type="ORF">BAN20980_05551</name>
</gene>
<name>A0A6P2GJ35_9BURK</name>
<organism evidence="1 2">
    <name type="scientific">Burkholderia anthina</name>
    <dbReference type="NCBI Taxonomy" id="179879"/>
    <lineage>
        <taxon>Bacteria</taxon>
        <taxon>Pseudomonadati</taxon>
        <taxon>Pseudomonadota</taxon>
        <taxon>Betaproteobacteria</taxon>
        <taxon>Burkholderiales</taxon>
        <taxon>Burkholderiaceae</taxon>
        <taxon>Burkholderia</taxon>
        <taxon>Burkholderia cepacia complex</taxon>
    </lineage>
</organism>
<evidence type="ECO:0000313" key="1">
    <source>
        <dbReference type="EMBL" id="VVU52809.1"/>
    </source>
</evidence>
<sequence>MTSLRRYAISVKANFVREACEVKRSGRRQNVRSFLLMRGGKV</sequence>